<name>A0A4Y2FJK5_ARAVE</name>
<keyword evidence="3" id="KW-1185">Reference proteome</keyword>
<keyword evidence="1" id="KW-0732">Signal</keyword>
<accession>A0A4Y2FJK5</accession>
<comment type="caution">
    <text evidence="2">The sequence shown here is derived from an EMBL/GenBank/DDBJ whole genome shotgun (WGS) entry which is preliminary data.</text>
</comment>
<evidence type="ECO:0008006" key="4">
    <source>
        <dbReference type="Google" id="ProtNLM"/>
    </source>
</evidence>
<evidence type="ECO:0000256" key="1">
    <source>
        <dbReference type="SAM" id="SignalP"/>
    </source>
</evidence>
<dbReference type="Proteomes" id="UP000499080">
    <property type="component" value="Unassembled WGS sequence"/>
</dbReference>
<feature type="signal peptide" evidence="1">
    <location>
        <begin position="1"/>
        <end position="17"/>
    </location>
</feature>
<dbReference type="AlphaFoldDB" id="A0A4Y2FJK5"/>
<gene>
    <name evidence="2" type="ORF">AVEN_202894_1</name>
</gene>
<sequence length="77" mass="8211">MTIVFLHFSTLLQGAPCLPADSPAQILLQLINHCEPVIPPHATTSHYGLPADSSPSTTVARNQTHISRGNSISLIVI</sequence>
<evidence type="ECO:0000313" key="2">
    <source>
        <dbReference type="EMBL" id="GBM41303.1"/>
    </source>
</evidence>
<protein>
    <recommendedName>
        <fullName evidence="4">Secreted protein</fullName>
    </recommendedName>
</protein>
<reference evidence="2 3" key="1">
    <citation type="journal article" date="2019" name="Sci. Rep.">
        <title>Orb-weaving spider Araneus ventricosus genome elucidates the spidroin gene catalogue.</title>
        <authorList>
            <person name="Kono N."/>
            <person name="Nakamura H."/>
            <person name="Ohtoshi R."/>
            <person name="Moran D.A.P."/>
            <person name="Shinohara A."/>
            <person name="Yoshida Y."/>
            <person name="Fujiwara M."/>
            <person name="Mori M."/>
            <person name="Tomita M."/>
            <person name="Arakawa K."/>
        </authorList>
    </citation>
    <scope>NUCLEOTIDE SEQUENCE [LARGE SCALE GENOMIC DNA]</scope>
</reference>
<evidence type="ECO:0000313" key="3">
    <source>
        <dbReference type="Proteomes" id="UP000499080"/>
    </source>
</evidence>
<organism evidence="2 3">
    <name type="scientific">Araneus ventricosus</name>
    <name type="common">Orbweaver spider</name>
    <name type="synonym">Epeira ventricosa</name>
    <dbReference type="NCBI Taxonomy" id="182803"/>
    <lineage>
        <taxon>Eukaryota</taxon>
        <taxon>Metazoa</taxon>
        <taxon>Ecdysozoa</taxon>
        <taxon>Arthropoda</taxon>
        <taxon>Chelicerata</taxon>
        <taxon>Arachnida</taxon>
        <taxon>Araneae</taxon>
        <taxon>Araneomorphae</taxon>
        <taxon>Entelegynae</taxon>
        <taxon>Araneoidea</taxon>
        <taxon>Araneidae</taxon>
        <taxon>Araneus</taxon>
    </lineage>
</organism>
<dbReference type="EMBL" id="BGPR01000958">
    <property type="protein sequence ID" value="GBM41303.1"/>
    <property type="molecule type" value="Genomic_DNA"/>
</dbReference>
<feature type="chain" id="PRO_5021359361" description="Secreted protein" evidence="1">
    <location>
        <begin position="18"/>
        <end position="77"/>
    </location>
</feature>
<proteinExistence type="predicted"/>